<accession>A0AA86R862</accession>
<dbReference type="EMBL" id="CAXDID020000336">
    <property type="protein sequence ID" value="CAL6078746.1"/>
    <property type="molecule type" value="Genomic_DNA"/>
</dbReference>
<dbReference type="EMBL" id="CATOUU010001124">
    <property type="protein sequence ID" value="CAI9973529.1"/>
    <property type="molecule type" value="Genomic_DNA"/>
</dbReference>
<protein>
    <submittedName>
        <fullName evidence="2">Hypothetical_protein</fullName>
    </submittedName>
</protein>
<reference evidence="2 3" key="2">
    <citation type="submission" date="2024-07" db="EMBL/GenBank/DDBJ databases">
        <authorList>
            <person name="Akdeniz Z."/>
        </authorList>
    </citation>
    <scope>NUCLEOTIDE SEQUENCE [LARGE SCALE GENOMIC DNA]</scope>
</reference>
<sequence length="236" mass="27192">MDYINVITNAVQQAGLSEPVEQAFNNLSPNDQKEITESQQNQNIITDIQPIAKINTVKTKVNSINSKLLNQEADQQITDDFPTLFSCGDISKQVKSTNDVTLLSDSINFVFSKVLAKLLREYTVYKQNMKQETQYISQCYLVNKLIKLKVLTELEFWNKFKIYKTGKYTVKQCQIEAKTCCYITFNLLSQQQFQQYKEFCQFVDNSLSDTQVVSQVVDSQNLNQQQQNTQSVNQTK</sequence>
<name>A0AA86R862_9EUKA</name>
<evidence type="ECO:0000313" key="2">
    <source>
        <dbReference type="EMBL" id="CAL6078746.1"/>
    </source>
</evidence>
<reference evidence="1" key="1">
    <citation type="submission" date="2023-06" db="EMBL/GenBank/DDBJ databases">
        <authorList>
            <person name="Kurt Z."/>
        </authorList>
    </citation>
    <scope>NUCLEOTIDE SEQUENCE</scope>
</reference>
<evidence type="ECO:0000313" key="3">
    <source>
        <dbReference type="Proteomes" id="UP001642409"/>
    </source>
</evidence>
<proteinExistence type="predicted"/>
<gene>
    <name evidence="2" type="ORF">HINF_LOCUS59052</name>
    <name evidence="1" type="ORF">HINF_LOCUS61174</name>
</gene>
<organism evidence="1">
    <name type="scientific">Hexamita inflata</name>
    <dbReference type="NCBI Taxonomy" id="28002"/>
    <lineage>
        <taxon>Eukaryota</taxon>
        <taxon>Metamonada</taxon>
        <taxon>Diplomonadida</taxon>
        <taxon>Hexamitidae</taxon>
        <taxon>Hexamitinae</taxon>
        <taxon>Hexamita</taxon>
    </lineage>
</organism>
<keyword evidence="3" id="KW-1185">Reference proteome</keyword>
<comment type="caution">
    <text evidence="1">The sequence shown here is derived from an EMBL/GenBank/DDBJ whole genome shotgun (WGS) entry which is preliminary data.</text>
</comment>
<dbReference type="AlphaFoldDB" id="A0AA86R862"/>
<dbReference type="Proteomes" id="UP001642409">
    <property type="component" value="Unassembled WGS sequence"/>
</dbReference>
<evidence type="ECO:0000313" key="1">
    <source>
        <dbReference type="EMBL" id="CAI9973529.1"/>
    </source>
</evidence>